<dbReference type="Proteomes" id="UP001164929">
    <property type="component" value="Chromosome 13"/>
</dbReference>
<name>A0AAD6LYT2_9ROSI</name>
<evidence type="ECO:0000313" key="2">
    <source>
        <dbReference type="EMBL" id="KAJ6975750.1"/>
    </source>
</evidence>
<dbReference type="Pfam" id="PF01031">
    <property type="entry name" value="Dynamin_M"/>
    <property type="match status" value="1"/>
</dbReference>
<gene>
    <name evidence="2" type="ORF">NC653_031546</name>
</gene>
<protein>
    <recommendedName>
        <fullName evidence="1">Dynamin stalk domain-containing protein</fullName>
    </recommendedName>
</protein>
<dbReference type="Gene3D" id="1.20.120.1240">
    <property type="entry name" value="Dynamin, middle domain"/>
    <property type="match status" value="2"/>
</dbReference>
<accession>A0AAD6LYT2</accession>
<proteinExistence type="predicted"/>
<comment type="caution">
    <text evidence="2">The sequence shown here is derived from an EMBL/GenBank/DDBJ whole genome shotgun (WGS) entry which is preliminary data.</text>
</comment>
<organism evidence="2 3">
    <name type="scientific">Populus alba x Populus x berolinensis</name>
    <dbReference type="NCBI Taxonomy" id="444605"/>
    <lineage>
        <taxon>Eukaryota</taxon>
        <taxon>Viridiplantae</taxon>
        <taxon>Streptophyta</taxon>
        <taxon>Embryophyta</taxon>
        <taxon>Tracheophyta</taxon>
        <taxon>Spermatophyta</taxon>
        <taxon>Magnoliopsida</taxon>
        <taxon>eudicotyledons</taxon>
        <taxon>Gunneridae</taxon>
        <taxon>Pentapetalae</taxon>
        <taxon>rosids</taxon>
        <taxon>fabids</taxon>
        <taxon>Malpighiales</taxon>
        <taxon>Salicaceae</taxon>
        <taxon>Saliceae</taxon>
        <taxon>Populus</taxon>
    </lineage>
</organism>
<dbReference type="AlphaFoldDB" id="A0AAD6LYT2"/>
<keyword evidence="3" id="KW-1185">Reference proteome</keyword>
<feature type="domain" description="Dynamin stalk" evidence="1">
    <location>
        <begin position="63"/>
        <end position="120"/>
    </location>
</feature>
<sequence length="241" mass="28132">MHCAARLVEMLNQFSTELHNCSDHTKNFMMNEVEVLQETKGIELPNFVPQTAFRTIMQRQVNHHSESYHQIQLSTRRAGHNLVAKMKEQSINWVTEIVQMEKETDYTCNPEYMKGWNKLMEQQQTVIDNITRYGSSKVVIDGPREVVVGDLRRYKHVLLQAFDLKMRLIAYWEIVLMRLVDNMALHLQLSIRNLVNKEMEKEIVTELLASKREKLNTSINLPRESQEVMANIMDEIATAGD</sequence>
<dbReference type="InterPro" id="IPR000375">
    <property type="entry name" value="Dynamin_stalk"/>
</dbReference>
<evidence type="ECO:0000259" key="1">
    <source>
        <dbReference type="Pfam" id="PF01031"/>
    </source>
</evidence>
<evidence type="ECO:0000313" key="3">
    <source>
        <dbReference type="Proteomes" id="UP001164929"/>
    </source>
</evidence>
<dbReference type="EMBL" id="JAQIZT010000013">
    <property type="protein sequence ID" value="KAJ6975750.1"/>
    <property type="molecule type" value="Genomic_DNA"/>
</dbReference>
<reference evidence="2" key="1">
    <citation type="journal article" date="2023" name="Mol. Ecol. Resour.">
        <title>Chromosome-level genome assembly of a triploid poplar Populus alba 'Berolinensis'.</title>
        <authorList>
            <person name="Chen S."/>
            <person name="Yu Y."/>
            <person name="Wang X."/>
            <person name="Wang S."/>
            <person name="Zhang T."/>
            <person name="Zhou Y."/>
            <person name="He R."/>
            <person name="Meng N."/>
            <person name="Wang Y."/>
            <person name="Liu W."/>
            <person name="Liu Z."/>
            <person name="Liu J."/>
            <person name="Guo Q."/>
            <person name="Huang H."/>
            <person name="Sederoff R.R."/>
            <person name="Wang G."/>
            <person name="Qu G."/>
            <person name="Chen S."/>
        </authorList>
    </citation>
    <scope>NUCLEOTIDE SEQUENCE</scope>
    <source>
        <strain evidence="2">SC-2020</strain>
    </source>
</reference>